<comment type="similarity">
    <text evidence="4">Belongs to the GPI family.</text>
</comment>
<protein>
    <recommendedName>
        <fullName evidence="4">Glucose-6-phosphate isomerase</fullName>
        <ecNumber evidence="4">5.3.1.9</ecNumber>
    </recommendedName>
</protein>
<keyword evidence="6" id="KW-1185">Reference proteome</keyword>
<comment type="pathway">
    <text evidence="4">Carbohydrate degradation; glycolysis; D-glyceraldehyde 3-phosphate and glycerone phosphate from D-glucose: step 2/4.</text>
</comment>
<dbReference type="Gene3D" id="1.10.1390.10">
    <property type="match status" value="1"/>
</dbReference>
<dbReference type="PANTHER" id="PTHR11469">
    <property type="entry name" value="GLUCOSE-6-PHOSPHATE ISOMERASE"/>
    <property type="match status" value="1"/>
</dbReference>
<dbReference type="GO" id="GO:0097367">
    <property type="term" value="F:carbohydrate derivative binding"/>
    <property type="evidence" value="ECO:0007669"/>
    <property type="project" value="InterPro"/>
</dbReference>
<dbReference type="GO" id="GO:0004347">
    <property type="term" value="F:glucose-6-phosphate isomerase activity"/>
    <property type="evidence" value="ECO:0007669"/>
    <property type="project" value="UniProtKB-EC"/>
</dbReference>
<dbReference type="UniPathway" id="UPA00109">
    <property type="reaction ID" value="UER00181"/>
</dbReference>
<evidence type="ECO:0000313" key="6">
    <source>
        <dbReference type="Proteomes" id="UP000199411"/>
    </source>
</evidence>
<name>A0A1G6QTE5_9BACT</name>
<comment type="catalytic activity">
    <reaction evidence="4">
        <text>alpha-D-glucose 6-phosphate = beta-D-fructose 6-phosphate</text>
        <dbReference type="Rhea" id="RHEA:11816"/>
        <dbReference type="ChEBI" id="CHEBI:57634"/>
        <dbReference type="ChEBI" id="CHEBI:58225"/>
        <dbReference type="EC" id="5.3.1.9"/>
    </reaction>
</comment>
<dbReference type="InterPro" id="IPR023096">
    <property type="entry name" value="G6P_Isomerase_C"/>
</dbReference>
<dbReference type="GO" id="GO:0051156">
    <property type="term" value="P:glucose 6-phosphate metabolic process"/>
    <property type="evidence" value="ECO:0007669"/>
    <property type="project" value="TreeGrafter"/>
</dbReference>
<dbReference type="Pfam" id="PF00342">
    <property type="entry name" value="PGI"/>
    <property type="match status" value="1"/>
</dbReference>
<reference evidence="6" key="1">
    <citation type="submission" date="2016-10" db="EMBL/GenBank/DDBJ databases">
        <authorList>
            <person name="Varghese N."/>
            <person name="Submissions S."/>
        </authorList>
    </citation>
    <scope>NUCLEOTIDE SEQUENCE [LARGE SCALE GENOMIC DNA]</scope>
    <source>
        <strain evidence="6">DSM 8415</strain>
    </source>
</reference>
<dbReference type="InterPro" id="IPR035482">
    <property type="entry name" value="SIS_PGI_2"/>
</dbReference>
<keyword evidence="1 4" id="KW-0312">Gluconeogenesis</keyword>
<proteinExistence type="inferred from homology"/>
<dbReference type="PROSITE" id="PS51463">
    <property type="entry name" value="P_GLUCOSE_ISOMERASE_3"/>
    <property type="match status" value="1"/>
</dbReference>
<dbReference type="Gene3D" id="3.40.50.10490">
    <property type="entry name" value="Glucose-6-phosphate isomerase like protein, domain 1"/>
    <property type="match status" value="2"/>
</dbReference>
<evidence type="ECO:0000256" key="2">
    <source>
        <dbReference type="ARBA" id="ARBA00023152"/>
    </source>
</evidence>
<dbReference type="CDD" id="cd05016">
    <property type="entry name" value="SIS_PGI_2"/>
    <property type="match status" value="1"/>
</dbReference>
<dbReference type="GO" id="GO:0006094">
    <property type="term" value="P:gluconeogenesis"/>
    <property type="evidence" value="ECO:0007669"/>
    <property type="project" value="UniProtKB-KW"/>
</dbReference>
<dbReference type="PANTHER" id="PTHR11469:SF1">
    <property type="entry name" value="GLUCOSE-6-PHOSPHATE ISOMERASE"/>
    <property type="match status" value="1"/>
</dbReference>
<evidence type="ECO:0000313" key="5">
    <source>
        <dbReference type="EMBL" id="SDC95541.1"/>
    </source>
</evidence>
<evidence type="ECO:0000256" key="3">
    <source>
        <dbReference type="ARBA" id="ARBA00023235"/>
    </source>
</evidence>
<dbReference type="PRINTS" id="PR00662">
    <property type="entry name" value="G6PISOMERASE"/>
</dbReference>
<dbReference type="AlphaFoldDB" id="A0A1G6QTE5"/>
<gene>
    <name evidence="5" type="ORF">SAMN05660835_01648</name>
</gene>
<dbReference type="GO" id="GO:0006096">
    <property type="term" value="P:glycolytic process"/>
    <property type="evidence" value="ECO:0007669"/>
    <property type="project" value="UniProtKB-UniPathway"/>
</dbReference>
<dbReference type="InterPro" id="IPR001672">
    <property type="entry name" value="G6P_Isomerase"/>
</dbReference>
<dbReference type="InterPro" id="IPR046348">
    <property type="entry name" value="SIS_dom_sf"/>
</dbReference>
<evidence type="ECO:0000256" key="1">
    <source>
        <dbReference type="ARBA" id="ARBA00022432"/>
    </source>
</evidence>
<keyword evidence="3 4" id="KW-0413">Isomerase</keyword>
<organism evidence="5 6">
    <name type="scientific">Desulfurella multipotens</name>
    <dbReference type="NCBI Taxonomy" id="79269"/>
    <lineage>
        <taxon>Bacteria</taxon>
        <taxon>Pseudomonadati</taxon>
        <taxon>Campylobacterota</taxon>
        <taxon>Desulfurellia</taxon>
        <taxon>Desulfurellales</taxon>
        <taxon>Desulfurellaceae</taxon>
        <taxon>Desulfurella</taxon>
    </lineage>
</organism>
<dbReference type="EMBL" id="FMYU01000013">
    <property type="protein sequence ID" value="SDC95541.1"/>
    <property type="molecule type" value="Genomic_DNA"/>
</dbReference>
<dbReference type="OrthoDB" id="140919at2"/>
<sequence>MNNIVFKTGVSYQKLISDTSVNYAFSQNLCKANIEEIISFAKSLKVRNFVQLGIGGSALAASAAISFLQKEKPDKRYFCLDNIDPQRLKTVLEIDQADTVFHVVSKSGSTIETLSQLFVIKQHVKNANIVISTDNTDTFLRKFGMQNNYKIFDIPKEVGGRYSAFTSVALLPMAFFGFDIASYIEGAKEAVRKTRDKWGFPIDLANLVVSTYDRCKVFVMFAYKDRLYEVADWFRQLWAESLGKNNLGQTPIKALGTTDQHSQLQLYQEGIKDKLIVFLDTISDVDYTIEQAYEPFNYLKGKSIAKIMEIEKQSTIKALDESNVPTAEIFLEKIDEFTLGAFFCSLMITTAKVGEFWKINPFDQPGVELGKKYTKERLQND</sequence>
<dbReference type="GO" id="GO:0005829">
    <property type="term" value="C:cytosol"/>
    <property type="evidence" value="ECO:0007669"/>
    <property type="project" value="TreeGrafter"/>
</dbReference>
<dbReference type="RefSeq" id="WP_092129537.1">
    <property type="nucleotide sequence ID" value="NZ_FMYU01000013.1"/>
</dbReference>
<dbReference type="EC" id="5.3.1.9" evidence="4"/>
<dbReference type="Proteomes" id="UP000199411">
    <property type="component" value="Unassembled WGS sequence"/>
</dbReference>
<evidence type="ECO:0000256" key="4">
    <source>
        <dbReference type="RuleBase" id="RU000612"/>
    </source>
</evidence>
<dbReference type="GO" id="GO:0048029">
    <property type="term" value="F:monosaccharide binding"/>
    <property type="evidence" value="ECO:0007669"/>
    <property type="project" value="TreeGrafter"/>
</dbReference>
<keyword evidence="2 4" id="KW-0324">Glycolysis</keyword>
<dbReference type="SUPFAM" id="SSF53697">
    <property type="entry name" value="SIS domain"/>
    <property type="match status" value="1"/>
</dbReference>
<accession>A0A1G6QTE5</accession>